<dbReference type="Pfam" id="PF07883">
    <property type="entry name" value="Cupin_2"/>
    <property type="match status" value="1"/>
</dbReference>
<dbReference type="PANTHER" id="PTHR46796">
    <property type="entry name" value="HTH-TYPE TRANSCRIPTIONAL ACTIVATOR RHAS-RELATED"/>
    <property type="match status" value="1"/>
</dbReference>
<dbReference type="GO" id="GO:0003700">
    <property type="term" value="F:DNA-binding transcription factor activity"/>
    <property type="evidence" value="ECO:0007669"/>
    <property type="project" value="InterPro"/>
</dbReference>
<feature type="domain" description="HTH araC/xylS-type" evidence="4">
    <location>
        <begin position="181"/>
        <end position="279"/>
    </location>
</feature>
<dbReference type="Gene3D" id="2.60.120.10">
    <property type="entry name" value="Jelly Rolls"/>
    <property type="match status" value="1"/>
</dbReference>
<sequence length="283" mass="31753">MGNESTVSEGKWIGSPRDFTVERHVADTMISAHWHDHIEINLLLEGSMTYLFNGKQEYVEAGRMVLFWAAIPHQTIFVTPESPLVCVYLPLVDFLALPIDAASRQAVLQGAFVNEAEASSGTINVRERWADEWLVGGSARQQLVKDEVSIVVRRLILDHTFDRPALASNPRLSGSEIRYTQLLTDLIGQRYGEALTLAAIAKHANVHSTTASRAFRSVLGISVMEYLTRYRLARAMQRLAETDDSILDIADDCGFGSAARFYEVFKRQTGMTPRHFRVSTRPR</sequence>
<dbReference type="Proteomes" id="UP000199205">
    <property type="component" value="Unassembled WGS sequence"/>
</dbReference>
<dbReference type="InterPro" id="IPR018062">
    <property type="entry name" value="HTH_AraC-typ_CS"/>
</dbReference>
<accession>A0A1C3WZN2</accession>
<dbReference type="AlphaFoldDB" id="A0A1C3WZN2"/>
<evidence type="ECO:0000256" key="1">
    <source>
        <dbReference type="ARBA" id="ARBA00023015"/>
    </source>
</evidence>
<evidence type="ECO:0000313" key="6">
    <source>
        <dbReference type="Proteomes" id="UP000199205"/>
    </source>
</evidence>
<dbReference type="InterPro" id="IPR018060">
    <property type="entry name" value="HTH_AraC"/>
</dbReference>
<keyword evidence="3" id="KW-0804">Transcription</keyword>
<dbReference type="InterPro" id="IPR050204">
    <property type="entry name" value="AraC_XylS_family_regulators"/>
</dbReference>
<proteinExistence type="predicted"/>
<evidence type="ECO:0000256" key="3">
    <source>
        <dbReference type="ARBA" id="ARBA00023163"/>
    </source>
</evidence>
<dbReference type="InterPro" id="IPR009057">
    <property type="entry name" value="Homeodomain-like_sf"/>
</dbReference>
<gene>
    <name evidence="5" type="ORF">GA0061101_12134</name>
</gene>
<dbReference type="InterPro" id="IPR014710">
    <property type="entry name" value="RmlC-like_jellyroll"/>
</dbReference>
<dbReference type="PANTHER" id="PTHR46796:SF13">
    <property type="entry name" value="HTH-TYPE TRANSCRIPTIONAL ACTIVATOR RHAS"/>
    <property type="match status" value="1"/>
</dbReference>
<dbReference type="PROSITE" id="PS01124">
    <property type="entry name" value="HTH_ARAC_FAMILY_2"/>
    <property type="match status" value="1"/>
</dbReference>
<organism evidence="5 6">
    <name type="scientific">Rhizobium lusitanum</name>
    <dbReference type="NCBI Taxonomy" id="293958"/>
    <lineage>
        <taxon>Bacteria</taxon>
        <taxon>Pseudomonadati</taxon>
        <taxon>Pseudomonadota</taxon>
        <taxon>Alphaproteobacteria</taxon>
        <taxon>Hyphomicrobiales</taxon>
        <taxon>Rhizobiaceae</taxon>
        <taxon>Rhizobium/Agrobacterium group</taxon>
        <taxon>Rhizobium</taxon>
    </lineage>
</organism>
<dbReference type="RefSeq" id="WP_245297589.1">
    <property type="nucleotide sequence ID" value="NZ_FMAF01000021.1"/>
</dbReference>
<dbReference type="PRINTS" id="PR00032">
    <property type="entry name" value="HTHARAC"/>
</dbReference>
<evidence type="ECO:0000313" key="5">
    <source>
        <dbReference type="EMBL" id="SCB45443.1"/>
    </source>
</evidence>
<keyword evidence="2 5" id="KW-0238">DNA-binding</keyword>
<dbReference type="Pfam" id="PF12833">
    <property type="entry name" value="HTH_18"/>
    <property type="match status" value="1"/>
</dbReference>
<evidence type="ECO:0000259" key="4">
    <source>
        <dbReference type="PROSITE" id="PS01124"/>
    </source>
</evidence>
<dbReference type="Gene3D" id="1.10.10.60">
    <property type="entry name" value="Homeodomain-like"/>
    <property type="match status" value="2"/>
</dbReference>
<dbReference type="PROSITE" id="PS00041">
    <property type="entry name" value="HTH_ARAC_FAMILY_1"/>
    <property type="match status" value="1"/>
</dbReference>
<dbReference type="SUPFAM" id="SSF46689">
    <property type="entry name" value="Homeodomain-like"/>
    <property type="match status" value="2"/>
</dbReference>
<name>A0A1C3WZN2_9HYPH</name>
<dbReference type="InterPro" id="IPR020449">
    <property type="entry name" value="Tscrpt_reg_AraC-type_HTH"/>
</dbReference>
<dbReference type="SMART" id="SM00342">
    <property type="entry name" value="HTH_ARAC"/>
    <property type="match status" value="1"/>
</dbReference>
<keyword evidence="1" id="KW-0805">Transcription regulation</keyword>
<dbReference type="GO" id="GO:0043565">
    <property type="term" value="F:sequence-specific DNA binding"/>
    <property type="evidence" value="ECO:0007669"/>
    <property type="project" value="InterPro"/>
</dbReference>
<dbReference type="EMBL" id="FMAF01000021">
    <property type="protein sequence ID" value="SCB45443.1"/>
    <property type="molecule type" value="Genomic_DNA"/>
</dbReference>
<reference evidence="5 6" key="1">
    <citation type="submission" date="2016-08" db="EMBL/GenBank/DDBJ databases">
        <authorList>
            <person name="Seilhamer J.J."/>
        </authorList>
    </citation>
    <scope>NUCLEOTIDE SEQUENCE [LARGE SCALE GENOMIC DNA]</scope>
    <source>
        <strain evidence="5 6">P1-7</strain>
    </source>
</reference>
<dbReference type="InterPro" id="IPR011051">
    <property type="entry name" value="RmlC_Cupin_sf"/>
</dbReference>
<dbReference type="InterPro" id="IPR013096">
    <property type="entry name" value="Cupin_2"/>
</dbReference>
<evidence type="ECO:0000256" key="2">
    <source>
        <dbReference type="ARBA" id="ARBA00023125"/>
    </source>
</evidence>
<dbReference type="SUPFAM" id="SSF51182">
    <property type="entry name" value="RmlC-like cupins"/>
    <property type="match status" value="1"/>
</dbReference>
<protein>
    <submittedName>
        <fullName evidence="5">AraC-type DNA-binding protein</fullName>
    </submittedName>
</protein>